<gene>
    <name evidence="1" type="ordered locus">MTR_2g038290</name>
</gene>
<evidence type="ECO:0000313" key="1">
    <source>
        <dbReference type="EMBL" id="AES65354.1"/>
    </source>
</evidence>
<dbReference type="Proteomes" id="UP000002051">
    <property type="component" value="Chromosome 2"/>
</dbReference>
<dbReference type="EMBL" id="CM001218">
    <property type="protein sequence ID" value="AES65354.1"/>
    <property type="molecule type" value="Genomic_DNA"/>
</dbReference>
<sequence length="65" mass="7274">MCVGCCFGKTAMIGSDFGLRFQNRTEPNRTAKSIFGQKEVWMNDESYGPVPRKEEVGEGWLTLGL</sequence>
<proteinExistence type="predicted"/>
<reference evidence="1 3" key="2">
    <citation type="journal article" date="2014" name="BMC Genomics">
        <title>An improved genome release (version Mt4.0) for the model legume Medicago truncatula.</title>
        <authorList>
            <person name="Tang H."/>
            <person name="Krishnakumar V."/>
            <person name="Bidwell S."/>
            <person name="Rosen B."/>
            <person name="Chan A."/>
            <person name="Zhou S."/>
            <person name="Gentzbittel L."/>
            <person name="Childs K.L."/>
            <person name="Yandell M."/>
            <person name="Gundlach H."/>
            <person name="Mayer K.F."/>
            <person name="Schwartz D.C."/>
            <person name="Town C.D."/>
        </authorList>
    </citation>
    <scope>GENOME REANNOTATION</scope>
    <source>
        <strain evidence="2 3">cv. Jemalong A17</strain>
    </source>
</reference>
<dbReference type="EnsemblPlants" id="AES65354">
    <property type="protein sequence ID" value="AES65354"/>
    <property type="gene ID" value="MTR_2g038290"/>
</dbReference>
<accession>G7IGB6</accession>
<reference evidence="2" key="3">
    <citation type="submission" date="2015-04" db="UniProtKB">
        <authorList>
            <consortium name="EnsemblPlants"/>
        </authorList>
    </citation>
    <scope>IDENTIFICATION</scope>
    <source>
        <strain evidence="2">cv. Jemalong A17</strain>
    </source>
</reference>
<evidence type="ECO:0000313" key="3">
    <source>
        <dbReference type="Proteomes" id="UP000002051"/>
    </source>
</evidence>
<dbReference type="PaxDb" id="3880-AES65354"/>
<keyword evidence="3" id="KW-1185">Reference proteome</keyword>
<reference evidence="1 3" key="1">
    <citation type="journal article" date="2011" name="Nature">
        <title>The Medicago genome provides insight into the evolution of rhizobial symbioses.</title>
        <authorList>
            <person name="Young N.D."/>
            <person name="Debelle F."/>
            <person name="Oldroyd G.E."/>
            <person name="Geurts R."/>
            <person name="Cannon S.B."/>
            <person name="Udvardi M.K."/>
            <person name="Benedito V.A."/>
            <person name="Mayer K.F."/>
            <person name="Gouzy J."/>
            <person name="Schoof H."/>
            <person name="Van de Peer Y."/>
            <person name="Proost S."/>
            <person name="Cook D.R."/>
            <person name="Meyers B.C."/>
            <person name="Spannagl M."/>
            <person name="Cheung F."/>
            <person name="De Mita S."/>
            <person name="Krishnakumar V."/>
            <person name="Gundlach H."/>
            <person name="Zhou S."/>
            <person name="Mudge J."/>
            <person name="Bharti A.K."/>
            <person name="Murray J.D."/>
            <person name="Naoumkina M.A."/>
            <person name="Rosen B."/>
            <person name="Silverstein K.A."/>
            <person name="Tang H."/>
            <person name="Rombauts S."/>
            <person name="Zhao P.X."/>
            <person name="Zhou P."/>
            <person name="Barbe V."/>
            <person name="Bardou P."/>
            <person name="Bechner M."/>
            <person name="Bellec A."/>
            <person name="Berger A."/>
            <person name="Berges H."/>
            <person name="Bidwell S."/>
            <person name="Bisseling T."/>
            <person name="Choisne N."/>
            <person name="Couloux A."/>
            <person name="Denny R."/>
            <person name="Deshpande S."/>
            <person name="Dai X."/>
            <person name="Doyle J.J."/>
            <person name="Dudez A.M."/>
            <person name="Farmer A.D."/>
            <person name="Fouteau S."/>
            <person name="Franken C."/>
            <person name="Gibelin C."/>
            <person name="Gish J."/>
            <person name="Goldstein S."/>
            <person name="Gonzalez A.J."/>
            <person name="Green P.J."/>
            <person name="Hallab A."/>
            <person name="Hartog M."/>
            <person name="Hua A."/>
            <person name="Humphray S.J."/>
            <person name="Jeong D.H."/>
            <person name="Jing Y."/>
            <person name="Jocker A."/>
            <person name="Kenton S.M."/>
            <person name="Kim D.J."/>
            <person name="Klee K."/>
            <person name="Lai H."/>
            <person name="Lang C."/>
            <person name="Lin S."/>
            <person name="Macmil S.L."/>
            <person name="Magdelenat G."/>
            <person name="Matthews L."/>
            <person name="McCorrison J."/>
            <person name="Monaghan E.L."/>
            <person name="Mun J.H."/>
            <person name="Najar F.Z."/>
            <person name="Nicholson C."/>
            <person name="Noirot C."/>
            <person name="O'Bleness M."/>
            <person name="Paule C.R."/>
            <person name="Poulain J."/>
            <person name="Prion F."/>
            <person name="Qin B."/>
            <person name="Qu C."/>
            <person name="Retzel E.F."/>
            <person name="Riddle C."/>
            <person name="Sallet E."/>
            <person name="Samain S."/>
            <person name="Samson N."/>
            <person name="Sanders I."/>
            <person name="Saurat O."/>
            <person name="Scarpelli C."/>
            <person name="Schiex T."/>
            <person name="Segurens B."/>
            <person name="Severin A.J."/>
            <person name="Sherrier D.J."/>
            <person name="Shi R."/>
            <person name="Sims S."/>
            <person name="Singer S.R."/>
            <person name="Sinharoy S."/>
            <person name="Sterck L."/>
            <person name="Viollet A."/>
            <person name="Wang B.B."/>
            <person name="Wang K."/>
            <person name="Wang M."/>
            <person name="Wang X."/>
            <person name="Warfsmann J."/>
            <person name="Weissenbach J."/>
            <person name="White D.D."/>
            <person name="White J.D."/>
            <person name="Wiley G.B."/>
            <person name="Wincker P."/>
            <person name="Xing Y."/>
            <person name="Yang L."/>
            <person name="Yao Z."/>
            <person name="Ying F."/>
            <person name="Zhai J."/>
            <person name="Zhou L."/>
            <person name="Zuber A."/>
            <person name="Denarie J."/>
            <person name="Dixon R.A."/>
            <person name="May G.D."/>
            <person name="Schwartz D.C."/>
            <person name="Rogers J."/>
            <person name="Quetier F."/>
            <person name="Town C.D."/>
            <person name="Roe B.A."/>
        </authorList>
    </citation>
    <scope>NUCLEOTIDE SEQUENCE [LARGE SCALE GENOMIC DNA]</scope>
    <source>
        <strain evidence="1">A17</strain>
        <strain evidence="2 3">cv. Jemalong A17</strain>
    </source>
</reference>
<dbReference type="HOGENOM" id="CLU_2853035_0_0_1"/>
<name>G7IGB6_MEDTR</name>
<evidence type="ECO:0000313" key="2">
    <source>
        <dbReference type="EnsemblPlants" id="AES65354"/>
    </source>
</evidence>
<protein>
    <submittedName>
        <fullName evidence="1 2">Uncharacterized protein</fullName>
    </submittedName>
</protein>
<organism evidence="1 3">
    <name type="scientific">Medicago truncatula</name>
    <name type="common">Barrel medic</name>
    <name type="synonym">Medicago tribuloides</name>
    <dbReference type="NCBI Taxonomy" id="3880"/>
    <lineage>
        <taxon>Eukaryota</taxon>
        <taxon>Viridiplantae</taxon>
        <taxon>Streptophyta</taxon>
        <taxon>Embryophyta</taxon>
        <taxon>Tracheophyta</taxon>
        <taxon>Spermatophyta</taxon>
        <taxon>Magnoliopsida</taxon>
        <taxon>eudicotyledons</taxon>
        <taxon>Gunneridae</taxon>
        <taxon>Pentapetalae</taxon>
        <taxon>rosids</taxon>
        <taxon>fabids</taxon>
        <taxon>Fabales</taxon>
        <taxon>Fabaceae</taxon>
        <taxon>Papilionoideae</taxon>
        <taxon>50 kb inversion clade</taxon>
        <taxon>NPAAA clade</taxon>
        <taxon>Hologalegina</taxon>
        <taxon>IRL clade</taxon>
        <taxon>Trifolieae</taxon>
        <taxon>Medicago</taxon>
    </lineage>
</organism>
<dbReference type="AlphaFoldDB" id="G7IGB6"/>